<evidence type="ECO:0000313" key="2">
    <source>
        <dbReference type="EMBL" id="SIT18297.1"/>
    </source>
</evidence>
<organism evidence="2 3">
    <name type="scientific">Chryseobacterium gambrini</name>
    <dbReference type="NCBI Taxonomy" id="373672"/>
    <lineage>
        <taxon>Bacteria</taxon>
        <taxon>Pseudomonadati</taxon>
        <taxon>Bacteroidota</taxon>
        <taxon>Flavobacteriia</taxon>
        <taxon>Flavobacteriales</taxon>
        <taxon>Weeksellaceae</taxon>
        <taxon>Chryseobacterium group</taxon>
        <taxon>Chryseobacterium</taxon>
    </lineage>
</organism>
<feature type="transmembrane region" description="Helical" evidence="1">
    <location>
        <begin position="43"/>
        <end position="60"/>
    </location>
</feature>
<feature type="transmembrane region" description="Helical" evidence="1">
    <location>
        <begin position="228"/>
        <end position="254"/>
    </location>
</feature>
<keyword evidence="1" id="KW-0472">Membrane</keyword>
<dbReference type="Proteomes" id="UP000185781">
    <property type="component" value="Unassembled WGS sequence"/>
</dbReference>
<protein>
    <submittedName>
        <fullName evidence="2">Uncharacterized protein</fullName>
    </submittedName>
</protein>
<dbReference type="OrthoDB" id="1273679at2"/>
<evidence type="ECO:0000256" key="1">
    <source>
        <dbReference type="SAM" id="Phobius"/>
    </source>
</evidence>
<dbReference type="RefSeq" id="WP_076394554.1">
    <property type="nucleotide sequence ID" value="NZ_FTOV01000009.1"/>
</dbReference>
<feature type="transmembrane region" description="Helical" evidence="1">
    <location>
        <begin position="66"/>
        <end position="86"/>
    </location>
</feature>
<keyword evidence="1" id="KW-1133">Transmembrane helix</keyword>
<proteinExistence type="predicted"/>
<accession>A0A1N7Q6U0</accession>
<sequence>MKLENFKELWEKDHQELPEISLEKQNEIHSPLEMIRINMKTEFWLMILTLPMLLIGFPFATEDFNVKTISILVAVLTLGIIIYFYSRFIKLYKMLKKTSINTNYDLFNLKTQLLVSKEIYISYYISYIPLAFVSSLEQIDFQFNMDYHFAVFVVSFLIAIFVLFILIKYWIYYMYGKYIEDVICLVDELNGVEVEMKQRKNRDKTWFERFRKYFIKKFGIKGNILNTVLWFASAYVFIIVFLTIVLLVVILIGAKLDFIDLHILQKALNKGN</sequence>
<evidence type="ECO:0000313" key="3">
    <source>
        <dbReference type="Proteomes" id="UP000185781"/>
    </source>
</evidence>
<keyword evidence="1" id="KW-0812">Transmembrane</keyword>
<dbReference type="AlphaFoldDB" id="A0A1N7Q6U0"/>
<reference evidence="2 3" key="1">
    <citation type="submission" date="2017-01" db="EMBL/GenBank/DDBJ databases">
        <authorList>
            <person name="Mah S.A."/>
            <person name="Swanson W.J."/>
            <person name="Moy G.W."/>
            <person name="Vacquier V.D."/>
        </authorList>
    </citation>
    <scope>NUCLEOTIDE SEQUENCE [LARGE SCALE GENOMIC DNA]</scope>
    <source>
        <strain evidence="2 3">DSM 18014</strain>
    </source>
</reference>
<dbReference type="EMBL" id="FTOV01000009">
    <property type="protein sequence ID" value="SIT18297.1"/>
    <property type="molecule type" value="Genomic_DNA"/>
</dbReference>
<feature type="transmembrane region" description="Helical" evidence="1">
    <location>
        <begin position="119"/>
        <end position="136"/>
    </location>
</feature>
<feature type="transmembrane region" description="Helical" evidence="1">
    <location>
        <begin position="148"/>
        <end position="171"/>
    </location>
</feature>
<dbReference type="STRING" id="373672.SAMN05421785_10976"/>
<gene>
    <name evidence="2" type="ORF">SAMN05421785_10976</name>
</gene>
<name>A0A1N7Q6U0_9FLAO</name>